<comment type="caution">
    <text evidence="1">The sequence shown here is derived from an EMBL/GenBank/DDBJ whole genome shotgun (WGS) entry which is preliminary data.</text>
</comment>
<protein>
    <submittedName>
        <fullName evidence="1">Uncharacterized protein</fullName>
    </submittedName>
</protein>
<evidence type="ECO:0000313" key="2">
    <source>
        <dbReference type="Proteomes" id="UP001412067"/>
    </source>
</evidence>
<dbReference type="EMBL" id="JBBWWR010000012">
    <property type="protein sequence ID" value="KAK8958498.1"/>
    <property type="molecule type" value="Genomic_DNA"/>
</dbReference>
<organism evidence="1 2">
    <name type="scientific">Platanthera guangdongensis</name>
    <dbReference type="NCBI Taxonomy" id="2320717"/>
    <lineage>
        <taxon>Eukaryota</taxon>
        <taxon>Viridiplantae</taxon>
        <taxon>Streptophyta</taxon>
        <taxon>Embryophyta</taxon>
        <taxon>Tracheophyta</taxon>
        <taxon>Spermatophyta</taxon>
        <taxon>Magnoliopsida</taxon>
        <taxon>Liliopsida</taxon>
        <taxon>Asparagales</taxon>
        <taxon>Orchidaceae</taxon>
        <taxon>Orchidoideae</taxon>
        <taxon>Orchideae</taxon>
        <taxon>Orchidinae</taxon>
        <taxon>Platanthera</taxon>
    </lineage>
</organism>
<gene>
    <name evidence="1" type="ORF">KSP40_PGU016677</name>
</gene>
<dbReference type="Proteomes" id="UP001412067">
    <property type="component" value="Unassembled WGS sequence"/>
</dbReference>
<name>A0ABR2M3C9_9ASPA</name>
<evidence type="ECO:0000313" key="1">
    <source>
        <dbReference type="EMBL" id="KAK8958498.1"/>
    </source>
</evidence>
<reference evidence="1 2" key="1">
    <citation type="journal article" date="2022" name="Nat. Plants">
        <title>Genomes of leafy and leafless Platanthera orchids illuminate the evolution of mycoheterotrophy.</title>
        <authorList>
            <person name="Li M.H."/>
            <person name="Liu K.W."/>
            <person name="Li Z."/>
            <person name="Lu H.C."/>
            <person name="Ye Q.L."/>
            <person name="Zhang D."/>
            <person name="Wang J.Y."/>
            <person name="Li Y.F."/>
            <person name="Zhong Z.M."/>
            <person name="Liu X."/>
            <person name="Yu X."/>
            <person name="Liu D.K."/>
            <person name="Tu X.D."/>
            <person name="Liu B."/>
            <person name="Hao Y."/>
            <person name="Liao X.Y."/>
            <person name="Jiang Y.T."/>
            <person name="Sun W.H."/>
            <person name="Chen J."/>
            <person name="Chen Y.Q."/>
            <person name="Ai Y."/>
            <person name="Zhai J.W."/>
            <person name="Wu S.S."/>
            <person name="Zhou Z."/>
            <person name="Hsiao Y.Y."/>
            <person name="Wu W.L."/>
            <person name="Chen Y.Y."/>
            <person name="Lin Y.F."/>
            <person name="Hsu J.L."/>
            <person name="Li C.Y."/>
            <person name="Wang Z.W."/>
            <person name="Zhao X."/>
            <person name="Zhong W.Y."/>
            <person name="Ma X.K."/>
            <person name="Ma L."/>
            <person name="Huang J."/>
            <person name="Chen G.Z."/>
            <person name="Huang M.Z."/>
            <person name="Huang L."/>
            <person name="Peng D.H."/>
            <person name="Luo Y.B."/>
            <person name="Zou S.Q."/>
            <person name="Chen S.P."/>
            <person name="Lan S."/>
            <person name="Tsai W.C."/>
            <person name="Van de Peer Y."/>
            <person name="Liu Z.J."/>
        </authorList>
    </citation>
    <scope>NUCLEOTIDE SEQUENCE [LARGE SCALE GENOMIC DNA]</scope>
    <source>
        <strain evidence="1">Lor288</strain>
    </source>
</reference>
<proteinExistence type="predicted"/>
<keyword evidence="2" id="KW-1185">Reference proteome</keyword>
<sequence>MILLLIYENLLAGFKAHERNSSSRNQLQAAWPQPSVESHDSFVLEYRHERMKHVLIDLPSSDCPDLHVLSGDLKRKRSGARDRAGRRTYQKGQEIADFVSLEDLSVGLLQHIIGEVVGCGVWHNPD</sequence>
<accession>A0ABR2M3C9</accession>